<reference evidence="1" key="1">
    <citation type="submission" date="2021-04" db="EMBL/GenBank/DDBJ databases">
        <authorList>
            <person name="Rodrigo-Torres L."/>
            <person name="Arahal R. D."/>
            <person name="Lucena T."/>
        </authorList>
    </citation>
    <scope>NUCLEOTIDE SEQUENCE</scope>
    <source>
        <strain evidence="1">CECT 9275</strain>
    </source>
</reference>
<gene>
    <name evidence="1" type="ORF">DYBT9275_05325</name>
</gene>
<evidence type="ECO:0000313" key="1">
    <source>
        <dbReference type="EMBL" id="CAG5013046.1"/>
    </source>
</evidence>
<evidence type="ECO:0000313" key="2">
    <source>
        <dbReference type="Proteomes" id="UP000680038"/>
    </source>
</evidence>
<sequence>MHVEMITREDLHQFKTELLTELKTILTAAKPGPQGKWLKSAQVRALLNISPGTLLNLRVNGHLRYTKVGGIFYYQYQDIELMLAKDPSKKR</sequence>
<protein>
    <recommendedName>
        <fullName evidence="3">Helix-turn-helix domain-containing protein</fullName>
    </recommendedName>
</protein>
<accession>A0A916JH79</accession>
<keyword evidence="2" id="KW-1185">Reference proteome</keyword>
<dbReference type="RefSeq" id="WP_215241534.1">
    <property type="nucleotide sequence ID" value="NZ_CAJRAF010000002.1"/>
</dbReference>
<dbReference type="EMBL" id="CAJRAF010000002">
    <property type="protein sequence ID" value="CAG5013046.1"/>
    <property type="molecule type" value="Genomic_DNA"/>
</dbReference>
<name>A0A916JH79_9BACT</name>
<dbReference type="Proteomes" id="UP000680038">
    <property type="component" value="Unassembled WGS sequence"/>
</dbReference>
<dbReference type="PANTHER" id="PTHR34585:SF22">
    <property type="entry name" value="HELIX-TURN-HELIX DOMAIN-CONTAINING PROTEIN"/>
    <property type="match status" value="1"/>
</dbReference>
<dbReference type="AlphaFoldDB" id="A0A916JH79"/>
<comment type="caution">
    <text evidence="1">The sequence shown here is derived from an EMBL/GenBank/DDBJ whole genome shotgun (WGS) entry which is preliminary data.</text>
</comment>
<proteinExistence type="predicted"/>
<evidence type="ECO:0008006" key="3">
    <source>
        <dbReference type="Google" id="ProtNLM"/>
    </source>
</evidence>
<organism evidence="1 2">
    <name type="scientific">Dyadobacter helix</name>
    <dbReference type="NCBI Taxonomy" id="2822344"/>
    <lineage>
        <taxon>Bacteria</taxon>
        <taxon>Pseudomonadati</taxon>
        <taxon>Bacteroidota</taxon>
        <taxon>Cytophagia</taxon>
        <taxon>Cytophagales</taxon>
        <taxon>Spirosomataceae</taxon>
        <taxon>Dyadobacter</taxon>
    </lineage>
</organism>
<dbReference type="PANTHER" id="PTHR34585">
    <property type="match status" value="1"/>
</dbReference>